<dbReference type="RefSeq" id="WP_214056312.1">
    <property type="nucleotide sequence ID" value="NZ_BAAAHS010000032.1"/>
</dbReference>
<name>A0ABX8EJX3_9ACTN</name>
<evidence type="ECO:0000313" key="3">
    <source>
        <dbReference type="EMBL" id="QVT80832.1"/>
    </source>
</evidence>
<proteinExistence type="inferred from homology"/>
<evidence type="ECO:0000259" key="2">
    <source>
        <dbReference type="Pfam" id="PF01337"/>
    </source>
</evidence>
<organism evidence="3 4">
    <name type="scientific">Nocardioides aquaticus</name>
    <dbReference type="NCBI Taxonomy" id="160826"/>
    <lineage>
        <taxon>Bacteria</taxon>
        <taxon>Bacillati</taxon>
        <taxon>Actinomycetota</taxon>
        <taxon>Actinomycetes</taxon>
        <taxon>Propionibacteriales</taxon>
        <taxon>Nocardioidaceae</taxon>
        <taxon>Nocardioides</taxon>
    </lineage>
</organism>
<evidence type="ECO:0000313" key="4">
    <source>
        <dbReference type="Proteomes" id="UP000679307"/>
    </source>
</evidence>
<reference evidence="3 4" key="1">
    <citation type="submission" date="2021-05" db="EMBL/GenBank/DDBJ databases">
        <title>Complete genome of Nocardioides aquaticus KCTC 9944T isolated from meromictic and hypersaline Ekho Lake, Antarctica.</title>
        <authorList>
            <person name="Hwang K."/>
            <person name="Kim K.M."/>
            <person name="Choe H."/>
        </authorList>
    </citation>
    <scope>NUCLEOTIDE SEQUENCE [LARGE SCALE GENOMIC DNA]</scope>
    <source>
        <strain evidence="3 4">KCTC 9944</strain>
    </source>
</reference>
<protein>
    <recommendedName>
        <fullName evidence="2">Barstar (barnase inhibitor) domain-containing protein</fullName>
    </recommendedName>
</protein>
<dbReference type="EMBL" id="CP075371">
    <property type="protein sequence ID" value="QVT80832.1"/>
    <property type="molecule type" value="Genomic_DNA"/>
</dbReference>
<dbReference type="InterPro" id="IPR035905">
    <property type="entry name" value="Barstar-like_sf"/>
</dbReference>
<dbReference type="InterPro" id="IPR000468">
    <property type="entry name" value="Barstar"/>
</dbReference>
<dbReference type="Pfam" id="PF01337">
    <property type="entry name" value="Barstar"/>
    <property type="match status" value="1"/>
</dbReference>
<keyword evidence="4" id="KW-1185">Reference proteome</keyword>
<comment type="similarity">
    <text evidence="1">Belongs to the barstar family.</text>
</comment>
<sequence>MTALAGLLAGATPPGAYRWPTAPPSYDAGRVVRVAGRAGWRATRLVAGGLGGRADLVASLGDALEVSGLHGHNLDALEERVRALPARPPLLVVCDDWADLAAEHPRATRGALRVVTAHEEAPTVVLLLGDGPDLGLPLLDRR</sequence>
<evidence type="ECO:0000256" key="1">
    <source>
        <dbReference type="ARBA" id="ARBA00006845"/>
    </source>
</evidence>
<feature type="domain" description="Barstar (barnase inhibitor)" evidence="2">
    <location>
        <begin position="48"/>
        <end position="119"/>
    </location>
</feature>
<dbReference type="Proteomes" id="UP000679307">
    <property type="component" value="Chromosome"/>
</dbReference>
<dbReference type="Gene3D" id="3.30.370.10">
    <property type="entry name" value="Barstar-like"/>
    <property type="match status" value="1"/>
</dbReference>
<dbReference type="SUPFAM" id="SSF52038">
    <property type="entry name" value="Barstar-related"/>
    <property type="match status" value="1"/>
</dbReference>
<accession>A0ABX8EJX3</accession>
<gene>
    <name evidence="3" type="ORF">ENKNEFLB_03233</name>
</gene>